<sequence length="33" mass="3983">MKMQSSLYKYALNTKEFFFFLLKIYCTPGNNQI</sequence>
<proteinExistence type="predicted"/>
<organism evidence="1">
    <name type="scientific">Anguilla anguilla</name>
    <name type="common">European freshwater eel</name>
    <name type="synonym">Muraena anguilla</name>
    <dbReference type="NCBI Taxonomy" id="7936"/>
    <lineage>
        <taxon>Eukaryota</taxon>
        <taxon>Metazoa</taxon>
        <taxon>Chordata</taxon>
        <taxon>Craniata</taxon>
        <taxon>Vertebrata</taxon>
        <taxon>Euteleostomi</taxon>
        <taxon>Actinopterygii</taxon>
        <taxon>Neopterygii</taxon>
        <taxon>Teleostei</taxon>
        <taxon>Anguilliformes</taxon>
        <taxon>Anguillidae</taxon>
        <taxon>Anguilla</taxon>
    </lineage>
</organism>
<name>A0A0E9PYT6_ANGAN</name>
<reference evidence="1" key="2">
    <citation type="journal article" date="2015" name="Fish Shellfish Immunol.">
        <title>Early steps in the European eel (Anguilla anguilla)-Vibrio vulnificus interaction in the gills: Role of the RtxA13 toxin.</title>
        <authorList>
            <person name="Callol A."/>
            <person name="Pajuelo D."/>
            <person name="Ebbesson L."/>
            <person name="Teles M."/>
            <person name="MacKenzie S."/>
            <person name="Amaro C."/>
        </authorList>
    </citation>
    <scope>NUCLEOTIDE SEQUENCE</scope>
</reference>
<dbReference type="AlphaFoldDB" id="A0A0E9PYT6"/>
<reference evidence="1" key="1">
    <citation type="submission" date="2014-11" db="EMBL/GenBank/DDBJ databases">
        <authorList>
            <person name="Amaro Gonzalez C."/>
        </authorList>
    </citation>
    <scope>NUCLEOTIDE SEQUENCE</scope>
</reference>
<evidence type="ECO:0000313" key="1">
    <source>
        <dbReference type="EMBL" id="JAH09225.1"/>
    </source>
</evidence>
<protein>
    <submittedName>
        <fullName evidence="1">Uncharacterized protein</fullName>
    </submittedName>
</protein>
<dbReference type="EMBL" id="GBXM01099352">
    <property type="protein sequence ID" value="JAH09225.1"/>
    <property type="molecule type" value="Transcribed_RNA"/>
</dbReference>
<accession>A0A0E9PYT6</accession>